<protein>
    <recommendedName>
        <fullName evidence="5">NADH dehydrogenase [ubiquinone] 1 alpha subcomplex subunit</fullName>
    </recommendedName>
</protein>
<evidence type="ECO:0000313" key="4">
    <source>
        <dbReference type="Proteomes" id="UP000193467"/>
    </source>
</evidence>
<comment type="caution">
    <text evidence="3">The sequence shown here is derived from an EMBL/GenBank/DDBJ whole genome shotgun (WGS) entry which is preliminary data.</text>
</comment>
<evidence type="ECO:0000256" key="1">
    <source>
        <dbReference type="ARBA" id="ARBA00007355"/>
    </source>
</evidence>
<organism evidence="3 4">
    <name type="scientific">Leucosporidium creatinivorum</name>
    <dbReference type="NCBI Taxonomy" id="106004"/>
    <lineage>
        <taxon>Eukaryota</taxon>
        <taxon>Fungi</taxon>
        <taxon>Dikarya</taxon>
        <taxon>Basidiomycota</taxon>
        <taxon>Pucciniomycotina</taxon>
        <taxon>Microbotryomycetes</taxon>
        <taxon>Leucosporidiales</taxon>
        <taxon>Leucosporidium</taxon>
    </lineage>
</organism>
<dbReference type="AlphaFoldDB" id="A0A1Y2G6A6"/>
<dbReference type="GO" id="GO:0005739">
    <property type="term" value="C:mitochondrion"/>
    <property type="evidence" value="ECO:0007669"/>
    <property type="project" value="TreeGrafter"/>
</dbReference>
<evidence type="ECO:0008006" key="5">
    <source>
        <dbReference type="Google" id="ProtNLM"/>
    </source>
</evidence>
<evidence type="ECO:0000256" key="2">
    <source>
        <dbReference type="SAM" id="MobiDB-lite"/>
    </source>
</evidence>
<evidence type="ECO:0000313" key="3">
    <source>
        <dbReference type="EMBL" id="ORY92877.1"/>
    </source>
</evidence>
<feature type="region of interest" description="Disordered" evidence="2">
    <location>
        <begin position="180"/>
        <end position="233"/>
    </location>
</feature>
<dbReference type="EMBL" id="MCGR01000001">
    <property type="protein sequence ID" value="ORY92877.1"/>
    <property type="molecule type" value="Genomic_DNA"/>
</dbReference>
<dbReference type="InterPro" id="IPR052618">
    <property type="entry name" value="ComplexI_NDUFA12"/>
</dbReference>
<keyword evidence="4" id="KW-1185">Reference proteome</keyword>
<dbReference type="OrthoDB" id="10255576at2759"/>
<dbReference type="PANTHER" id="PTHR32470:SF2">
    <property type="entry name" value="NADH DEHYDROGENASE [UBIQUINONE] 1 ALPHA SUBCOMPLEX ASSEMBLY FACTOR 2"/>
    <property type="match status" value="1"/>
</dbReference>
<dbReference type="Pfam" id="PF05071">
    <property type="entry name" value="NDUFA12"/>
    <property type="match status" value="1"/>
</dbReference>
<sequence length="233" mass="26423">MLRRAARALRLGKEKYYVGRDLEGNSFYERPNVEAPDDWRQNKRSIEYLVAKPLSDYGFKSIPVQWSSWMRRTRRDPPTVLELEVDAARQARLQENVARLAIAYKEEKERLSLSEGEIRAAGAGAVESGVAAEGEVAAAEAAERELDARTRKEADIEEVHSPPEVVLEEQQKLGDEILAARSRKQAEEEREAAKRRRAEFAKANPNFGVHQGNPSDTFKPESWAPEAAPRKRR</sequence>
<dbReference type="InterPro" id="IPR007763">
    <property type="entry name" value="NDUFA12"/>
</dbReference>
<gene>
    <name evidence="3" type="ORF">BCR35DRAFT_298464</name>
</gene>
<comment type="similarity">
    <text evidence="1">Belongs to the complex I NDUFA12 subunit family.</text>
</comment>
<dbReference type="InParanoid" id="A0A1Y2G6A6"/>
<dbReference type="STRING" id="106004.A0A1Y2G6A6"/>
<reference evidence="3 4" key="1">
    <citation type="submission" date="2016-07" db="EMBL/GenBank/DDBJ databases">
        <title>Pervasive Adenine N6-methylation of Active Genes in Fungi.</title>
        <authorList>
            <consortium name="DOE Joint Genome Institute"/>
            <person name="Mondo S.J."/>
            <person name="Dannebaum R.O."/>
            <person name="Kuo R.C."/>
            <person name="Labutti K."/>
            <person name="Haridas S."/>
            <person name="Kuo A."/>
            <person name="Salamov A."/>
            <person name="Ahrendt S.R."/>
            <person name="Lipzen A."/>
            <person name="Sullivan W."/>
            <person name="Andreopoulos W.B."/>
            <person name="Clum A."/>
            <person name="Lindquist E."/>
            <person name="Daum C."/>
            <person name="Ramamoorthy G.K."/>
            <person name="Gryganskyi A."/>
            <person name="Culley D."/>
            <person name="Magnuson J.K."/>
            <person name="James T.Y."/>
            <person name="O'Malley M.A."/>
            <person name="Stajich J.E."/>
            <person name="Spatafora J.W."/>
            <person name="Visel A."/>
            <person name="Grigoriev I.V."/>
        </authorList>
    </citation>
    <scope>NUCLEOTIDE SEQUENCE [LARGE SCALE GENOMIC DNA]</scope>
    <source>
        <strain evidence="3 4">62-1032</strain>
    </source>
</reference>
<dbReference type="GO" id="GO:0045271">
    <property type="term" value="C:respiratory chain complex I"/>
    <property type="evidence" value="ECO:0007669"/>
    <property type="project" value="InterPro"/>
</dbReference>
<dbReference type="Proteomes" id="UP000193467">
    <property type="component" value="Unassembled WGS sequence"/>
</dbReference>
<dbReference type="PANTHER" id="PTHR32470">
    <property type="entry name" value="ADH DEHYDROGENASE [UBIQUINONE] 1 ALPHA SUBCOMPLEX ASSEMBLY FACTOR 2"/>
    <property type="match status" value="1"/>
</dbReference>
<dbReference type="GO" id="GO:0032981">
    <property type="term" value="P:mitochondrial respiratory chain complex I assembly"/>
    <property type="evidence" value="ECO:0007669"/>
    <property type="project" value="TreeGrafter"/>
</dbReference>
<accession>A0A1Y2G6A6</accession>
<proteinExistence type="inferred from homology"/>
<name>A0A1Y2G6A6_9BASI</name>